<dbReference type="PANTHER" id="PTHR31490:SF1">
    <property type="entry name" value="ENDO-1,4-BETA-XYLANASE 1"/>
    <property type="match status" value="1"/>
</dbReference>
<dbReference type="AlphaFoldDB" id="A0ABD1SCY7"/>
<dbReference type="InterPro" id="IPR008979">
    <property type="entry name" value="Galactose-bd-like_sf"/>
</dbReference>
<dbReference type="Pfam" id="PF00331">
    <property type="entry name" value="Glyco_hydro_10"/>
    <property type="match status" value="1"/>
</dbReference>
<evidence type="ECO:0000256" key="7">
    <source>
        <dbReference type="SAM" id="MobiDB-lite"/>
    </source>
</evidence>
<dbReference type="FunFam" id="2.60.120.260:FF:000103">
    <property type="entry name" value="Glycosyl hydrolase family 10 protein"/>
    <property type="match status" value="1"/>
</dbReference>
<evidence type="ECO:0000256" key="5">
    <source>
        <dbReference type="ARBA" id="ARBA00023277"/>
    </source>
</evidence>
<gene>
    <name evidence="9" type="ORF">Adt_24167</name>
</gene>
<feature type="region of interest" description="Disordered" evidence="7">
    <location>
        <begin position="155"/>
        <end position="182"/>
    </location>
</feature>
<dbReference type="CDD" id="cd09272">
    <property type="entry name" value="RNase_HI_RT_Ty1"/>
    <property type="match status" value="1"/>
</dbReference>
<dbReference type="SUPFAM" id="SSF49785">
    <property type="entry name" value="Galactose-binding domain-like"/>
    <property type="match status" value="3"/>
</dbReference>
<dbReference type="InterPro" id="IPR017853">
    <property type="entry name" value="GH"/>
</dbReference>
<reference evidence="10" key="1">
    <citation type="submission" date="2024-07" db="EMBL/GenBank/DDBJ databases">
        <title>Two chromosome-level genome assemblies of Korean endemic species Abeliophyllum distichum and Forsythia ovata (Oleaceae).</title>
        <authorList>
            <person name="Jang H."/>
        </authorList>
    </citation>
    <scope>NUCLEOTIDE SEQUENCE [LARGE SCALE GENOMIC DNA]</scope>
</reference>
<evidence type="ECO:0000256" key="2">
    <source>
        <dbReference type="ARBA" id="ARBA00022651"/>
    </source>
</evidence>
<dbReference type="PROSITE" id="PS51760">
    <property type="entry name" value="GH10_2"/>
    <property type="match status" value="1"/>
</dbReference>
<feature type="compositionally biased region" description="Low complexity" evidence="7">
    <location>
        <begin position="169"/>
        <end position="180"/>
    </location>
</feature>
<protein>
    <submittedName>
        <fullName evidence="9">Glycosyl hydrolase family 10 protein/carbohydrate-binding domain-containing protein</fullName>
    </submittedName>
</protein>
<sequence>MEESKRGLCPIGHGIYLAKEMCPKTQIERDRMDRISYASAIGSIMYAMLCTRPDVSYALSVTSRFQANPGEKHWIAVKNILKYLRRTKDMFLVYGGNELRVQGYADASFQSNKDDSKSQSGYVFTLNGGAVSWKSSKQEMTADSTTEAEYIAASEAAKEAGSRDGMENSSTSNASSSSHSEVIENLNEESMDSRSRHAANIILNHDFSGGLHFWQPNSCHAFVNSEESGYPGAITAKLSGRYAVVTDRKESWQGLEQVIERVSTGCTCTVCAWVGVSGARHGVDNVDATLRLEYGNSEVEYLPIGSIAASMEDWEKVEGTFSLPTMPDRVIFYLEGPSPGVDLLIRSVQVFSSSAEYDSQTGSTCDGDRNIILNPEFDNDLHNWSGKGCKIALHDSMADGKVLPMSGKRFASTADRTQNWNGIKQEITGRVQPKLAYEVAAVVRIYGNRITSSNVTATVWVQAPDLREHRIEIASVKATDENWVQLQGRFLVNCSPARVEIYLEGPPRGTDILLNNLVVKHAPKVPPSLPPVIENPAFGVNIISNSNLSNGTNGWFPVGDCTLTIGNGSPHILPPMAQDSLGLQKPLSGRYVLVTNRTHTWMGPAQTITDKLELYLTYQVSAWVRIGSRATRPQNISVTLKVDDQWVNCGEVEIKDDKWLEIGGSFRIEKIPVIVTAYVHGPDAGLDLLVAGLHIFPVDRHARFRHLKQQTEKIRKRDIILKFTSDPRDSLGASVKIRQIENSFPFGSCMNRTDIDNEDFVDFFSKNFNWAVFGYELKWDWTEPRRGKLNYKEADELLDFCSSRNIQVRGHCIFWEVEAEVPSWVHGLNKDDLLSAVEERLESLLTRYKGKFKHYDVNNEMLHGSFYQDRLGKKIRAYMFEEANKLDLDAILFVNDYHIEDGYDARSSPEKYIEHILDLKEQKAPIGGIGIQGNIDSPVGAIVCSALDKLRDKIPELPIWFTEITVSSNNEYVRADDLEVMLREAFAHPAVDGVMLWGFWELLMSRDNAHLVNAEGDINEAGKRYVALKQEWLSHAHGHIDKQGQFEFRGFQGSYEVEIVTPSKKVTKTFDVYKGEKPLVISISL</sequence>
<keyword evidence="2" id="KW-0858">Xylan degradation</keyword>
<keyword evidence="5" id="KW-0119">Carbohydrate metabolism</keyword>
<dbReference type="InterPro" id="IPR044846">
    <property type="entry name" value="GH10"/>
</dbReference>
<feature type="domain" description="GH10" evidence="8">
    <location>
        <begin position="734"/>
        <end position="1028"/>
    </location>
</feature>
<dbReference type="InterPro" id="IPR001000">
    <property type="entry name" value="GH10_dom"/>
</dbReference>
<keyword evidence="10" id="KW-1185">Reference proteome</keyword>
<dbReference type="GO" id="GO:0031176">
    <property type="term" value="F:endo-1,4-beta-xylanase activity"/>
    <property type="evidence" value="ECO:0007669"/>
    <property type="project" value="UniProtKB-ARBA"/>
</dbReference>
<keyword evidence="3" id="KW-0677">Repeat</keyword>
<dbReference type="PANTHER" id="PTHR31490">
    <property type="entry name" value="GLYCOSYL HYDROLASE"/>
    <property type="match status" value="1"/>
</dbReference>
<name>A0ABD1SCY7_9LAMI</name>
<accession>A0ABD1SCY7</accession>
<evidence type="ECO:0000256" key="4">
    <source>
        <dbReference type="ARBA" id="ARBA00022801"/>
    </source>
</evidence>
<dbReference type="FunFam" id="3.20.20.80:FF:000104">
    <property type="entry name" value="Endo-1,4-beta-xylanase A"/>
    <property type="match status" value="1"/>
</dbReference>
<evidence type="ECO:0000313" key="10">
    <source>
        <dbReference type="Proteomes" id="UP001604336"/>
    </source>
</evidence>
<dbReference type="Gene3D" id="3.20.20.80">
    <property type="entry name" value="Glycosidases"/>
    <property type="match status" value="1"/>
</dbReference>
<dbReference type="Proteomes" id="UP001604336">
    <property type="component" value="Unassembled WGS sequence"/>
</dbReference>
<dbReference type="Gene3D" id="2.60.120.260">
    <property type="entry name" value="Galactose-binding domain-like"/>
    <property type="match status" value="3"/>
</dbReference>
<evidence type="ECO:0000313" key="9">
    <source>
        <dbReference type="EMBL" id="KAL2498617.1"/>
    </source>
</evidence>
<keyword evidence="4 9" id="KW-0378">Hydrolase</keyword>
<dbReference type="SUPFAM" id="SSF51445">
    <property type="entry name" value="(Trans)glycosidases"/>
    <property type="match status" value="1"/>
</dbReference>
<dbReference type="EMBL" id="JBFOLK010000007">
    <property type="protein sequence ID" value="KAL2498617.1"/>
    <property type="molecule type" value="Genomic_DNA"/>
</dbReference>
<evidence type="ECO:0000256" key="3">
    <source>
        <dbReference type="ARBA" id="ARBA00022737"/>
    </source>
</evidence>
<dbReference type="GO" id="GO:0045493">
    <property type="term" value="P:xylan catabolic process"/>
    <property type="evidence" value="ECO:0007669"/>
    <property type="project" value="UniProtKB-KW"/>
</dbReference>
<dbReference type="Pfam" id="PF02018">
    <property type="entry name" value="CBM_4_9"/>
    <property type="match status" value="3"/>
</dbReference>
<proteinExistence type="inferred from homology"/>
<evidence type="ECO:0000259" key="8">
    <source>
        <dbReference type="PROSITE" id="PS51760"/>
    </source>
</evidence>
<evidence type="ECO:0000256" key="1">
    <source>
        <dbReference type="ARBA" id="ARBA00007495"/>
    </source>
</evidence>
<dbReference type="InterPro" id="IPR003305">
    <property type="entry name" value="CenC_carb-bd"/>
</dbReference>
<dbReference type="SMART" id="SM00633">
    <property type="entry name" value="Glyco_10"/>
    <property type="match status" value="1"/>
</dbReference>
<evidence type="ECO:0000256" key="6">
    <source>
        <dbReference type="ARBA" id="ARBA00023326"/>
    </source>
</evidence>
<feature type="compositionally biased region" description="Basic and acidic residues" evidence="7">
    <location>
        <begin position="156"/>
        <end position="166"/>
    </location>
</feature>
<comment type="caution">
    <text evidence="9">The sequence shown here is derived from an EMBL/GenBank/DDBJ whole genome shotgun (WGS) entry which is preliminary data.</text>
</comment>
<keyword evidence="6" id="KW-0624">Polysaccharide degradation</keyword>
<organism evidence="9 10">
    <name type="scientific">Abeliophyllum distichum</name>
    <dbReference type="NCBI Taxonomy" id="126358"/>
    <lineage>
        <taxon>Eukaryota</taxon>
        <taxon>Viridiplantae</taxon>
        <taxon>Streptophyta</taxon>
        <taxon>Embryophyta</taxon>
        <taxon>Tracheophyta</taxon>
        <taxon>Spermatophyta</taxon>
        <taxon>Magnoliopsida</taxon>
        <taxon>eudicotyledons</taxon>
        <taxon>Gunneridae</taxon>
        <taxon>Pentapetalae</taxon>
        <taxon>asterids</taxon>
        <taxon>lamiids</taxon>
        <taxon>Lamiales</taxon>
        <taxon>Oleaceae</taxon>
        <taxon>Forsythieae</taxon>
        <taxon>Abeliophyllum</taxon>
    </lineage>
</organism>
<comment type="similarity">
    <text evidence="1">Belongs to the glycosyl hydrolase 10 (cellulase F) family.</text>
</comment>